<evidence type="ECO:0000256" key="6">
    <source>
        <dbReference type="ARBA" id="ARBA00022679"/>
    </source>
</evidence>
<comment type="pathway">
    <text evidence="1">Pyrimidine metabolism; dTTP biosynthesis.</text>
</comment>
<dbReference type="NCBIfam" id="TIGR03284">
    <property type="entry name" value="thym_sym"/>
    <property type="match status" value="1"/>
</dbReference>
<dbReference type="Proteomes" id="UP000014500">
    <property type="component" value="Unassembled WGS sequence"/>
</dbReference>
<sequence length="316" mass="36032">MATNNAYQDLNTENKKCTSTEDNLPKRSLHCEYKYLDQLQEILDHGSVREDRTKTGTLSLFGMQARYNLRNNEFPLLTTKRVFWRGVVEELLWFIKGSTDTKELNSKGVNIWNGNSSREFLDQVGLNSNPEGDVGPVYGFQWRHFGAKYKGANADYTQQGFDQLEHVIDLIRNNPFDRGIIMSSWNPSDLSKMALRPCHVLAQFYVSEGELSCQLYQRSADMGLGVPFNIASYSLLTCILAHVTNLKPGDFIHSLGDAHVYLNHVDAIKEQLSRTPRSFPKLFIDRVFNNIDEFVAADIRLVGYKPHPVIKMDMAV</sequence>
<evidence type="ECO:0000313" key="12">
    <source>
        <dbReference type="Proteomes" id="UP000014500"/>
    </source>
</evidence>
<keyword evidence="7" id="KW-0545">Nucleotide biosynthesis</keyword>
<comment type="catalytic activity">
    <reaction evidence="8">
        <text>dUMP + (6R)-5,10-methylene-5,6,7,8-tetrahydrofolate = 7,8-dihydrofolate + dTMP</text>
        <dbReference type="Rhea" id="RHEA:12104"/>
        <dbReference type="ChEBI" id="CHEBI:15636"/>
        <dbReference type="ChEBI" id="CHEBI:57451"/>
        <dbReference type="ChEBI" id="CHEBI:63528"/>
        <dbReference type="ChEBI" id="CHEBI:246422"/>
        <dbReference type="EC" id="2.1.1.45"/>
    </reaction>
</comment>
<dbReference type="InterPro" id="IPR045097">
    <property type="entry name" value="Thymidate_synth/dCMP_Mease"/>
</dbReference>
<dbReference type="GO" id="GO:0004799">
    <property type="term" value="F:thymidylate synthase activity"/>
    <property type="evidence" value="ECO:0007669"/>
    <property type="project" value="UniProtKB-EC"/>
</dbReference>
<comment type="similarity">
    <text evidence="2">Belongs to the thymidylate synthase family.</text>
</comment>
<evidence type="ECO:0000256" key="3">
    <source>
        <dbReference type="ARBA" id="ARBA00011947"/>
    </source>
</evidence>
<dbReference type="InterPro" id="IPR036926">
    <property type="entry name" value="Thymidate_synth/dCMP_Mease_sf"/>
</dbReference>
<dbReference type="GO" id="GO:0006235">
    <property type="term" value="P:dTTP biosynthetic process"/>
    <property type="evidence" value="ECO:0007669"/>
    <property type="project" value="UniProtKB-UniPathway"/>
</dbReference>
<dbReference type="GO" id="GO:0006231">
    <property type="term" value="P:dTMP biosynthetic process"/>
    <property type="evidence" value="ECO:0007669"/>
    <property type="project" value="InterPro"/>
</dbReference>
<name>T1IL89_STRMM</name>
<evidence type="ECO:0000256" key="8">
    <source>
        <dbReference type="ARBA" id="ARBA00047344"/>
    </source>
</evidence>
<dbReference type="GO" id="GO:0005739">
    <property type="term" value="C:mitochondrion"/>
    <property type="evidence" value="ECO:0007669"/>
    <property type="project" value="TreeGrafter"/>
</dbReference>
<dbReference type="Gene3D" id="3.30.572.10">
    <property type="entry name" value="Thymidylate synthase/dCMP hydroxymethylase domain"/>
    <property type="match status" value="1"/>
</dbReference>
<dbReference type="PANTHER" id="PTHR11548:SF2">
    <property type="entry name" value="THYMIDYLATE SYNTHASE"/>
    <property type="match status" value="1"/>
</dbReference>
<dbReference type="FunFam" id="3.30.572.10:FF:000002">
    <property type="entry name" value="Possible thymidylate synthase"/>
    <property type="match status" value="1"/>
</dbReference>
<evidence type="ECO:0000256" key="2">
    <source>
        <dbReference type="ARBA" id="ARBA00009972"/>
    </source>
</evidence>
<evidence type="ECO:0000256" key="1">
    <source>
        <dbReference type="ARBA" id="ARBA00004992"/>
    </source>
</evidence>
<dbReference type="InterPro" id="IPR020940">
    <property type="entry name" value="Thymidylate_synthase_AS"/>
</dbReference>
<protein>
    <recommendedName>
        <fullName evidence="4">Thymidylate synthase</fullName>
        <ecNumber evidence="3">2.1.1.45</ecNumber>
    </recommendedName>
</protein>
<dbReference type="Pfam" id="PF00303">
    <property type="entry name" value="Thymidylat_synt"/>
    <property type="match status" value="1"/>
</dbReference>
<dbReference type="HAMAP" id="MF_00008">
    <property type="entry name" value="Thymidy_synth_bact"/>
    <property type="match status" value="1"/>
</dbReference>
<keyword evidence="12" id="KW-1185">Reference proteome</keyword>
<dbReference type="EnsemblMetazoa" id="SMAR001709-RA">
    <property type="protein sequence ID" value="SMAR001709-PA"/>
    <property type="gene ID" value="SMAR001709"/>
</dbReference>
<dbReference type="PROSITE" id="PS00091">
    <property type="entry name" value="THYMIDYLATE_SYNTHASE"/>
    <property type="match status" value="1"/>
</dbReference>
<feature type="active site" evidence="9">
    <location>
        <position position="198"/>
    </location>
</feature>
<dbReference type="PRINTS" id="PR00108">
    <property type="entry name" value="THYMDSNTHASE"/>
</dbReference>
<dbReference type="eggNOG" id="KOG0673">
    <property type="taxonomic scope" value="Eukaryota"/>
</dbReference>
<dbReference type="GO" id="GO:0032259">
    <property type="term" value="P:methylation"/>
    <property type="evidence" value="ECO:0007669"/>
    <property type="project" value="UniProtKB-KW"/>
</dbReference>
<evidence type="ECO:0000313" key="11">
    <source>
        <dbReference type="EnsemblMetazoa" id="SMAR001709-PA"/>
    </source>
</evidence>
<dbReference type="NCBIfam" id="NF002497">
    <property type="entry name" value="PRK01827.1-3"/>
    <property type="match status" value="1"/>
</dbReference>
<keyword evidence="6" id="KW-0808">Transferase</keyword>
<dbReference type="PANTHER" id="PTHR11548">
    <property type="entry name" value="THYMIDYLATE SYNTHASE 1"/>
    <property type="match status" value="1"/>
</dbReference>
<keyword evidence="5" id="KW-0489">Methyltransferase</keyword>
<dbReference type="GO" id="GO:0005829">
    <property type="term" value="C:cytosol"/>
    <property type="evidence" value="ECO:0007669"/>
    <property type="project" value="TreeGrafter"/>
</dbReference>
<reference evidence="11" key="2">
    <citation type="submission" date="2015-02" db="UniProtKB">
        <authorList>
            <consortium name="EnsemblMetazoa"/>
        </authorList>
    </citation>
    <scope>IDENTIFICATION</scope>
</reference>
<dbReference type="InterPro" id="IPR000398">
    <property type="entry name" value="Thymidylate_synthase"/>
</dbReference>
<reference evidence="12" key="1">
    <citation type="submission" date="2011-05" db="EMBL/GenBank/DDBJ databases">
        <authorList>
            <person name="Richards S.R."/>
            <person name="Qu J."/>
            <person name="Jiang H."/>
            <person name="Jhangiani S.N."/>
            <person name="Agravi P."/>
            <person name="Goodspeed R."/>
            <person name="Gross S."/>
            <person name="Mandapat C."/>
            <person name="Jackson L."/>
            <person name="Mathew T."/>
            <person name="Pu L."/>
            <person name="Thornton R."/>
            <person name="Saada N."/>
            <person name="Wilczek-Boney K.B."/>
            <person name="Lee S."/>
            <person name="Kovar C."/>
            <person name="Wu Y."/>
            <person name="Scherer S.E."/>
            <person name="Worley K.C."/>
            <person name="Muzny D.M."/>
            <person name="Gibbs R."/>
        </authorList>
    </citation>
    <scope>NUCLEOTIDE SEQUENCE</scope>
    <source>
        <strain evidence="12">Brora</strain>
    </source>
</reference>
<dbReference type="HOGENOM" id="CLU_021669_0_2_1"/>
<dbReference type="PhylomeDB" id="T1IL89"/>
<evidence type="ECO:0000259" key="10">
    <source>
        <dbReference type="Pfam" id="PF00303"/>
    </source>
</evidence>
<evidence type="ECO:0000256" key="4">
    <source>
        <dbReference type="ARBA" id="ARBA00015931"/>
    </source>
</evidence>
<dbReference type="EC" id="2.1.1.45" evidence="3"/>
<feature type="domain" description="Thymidylate synthase/dCMP hydroxymethylase" evidence="10">
    <location>
        <begin position="34"/>
        <end position="316"/>
    </location>
</feature>
<dbReference type="UniPathway" id="UPA00575"/>
<dbReference type="AlphaFoldDB" id="T1IL89"/>
<evidence type="ECO:0000256" key="5">
    <source>
        <dbReference type="ARBA" id="ARBA00022603"/>
    </source>
</evidence>
<dbReference type="InterPro" id="IPR023451">
    <property type="entry name" value="Thymidate_synth/dCMP_Mease_dom"/>
</dbReference>
<dbReference type="CDD" id="cd00351">
    <property type="entry name" value="TS_Pyrimidine_HMase"/>
    <property type="match status" value="1"/>
</dbReference>
<dbReference type="OMA" id="WNEWEVG"/>
<dbReference type="SUPFAM" id="SSF55831">
    <property type="entry name" value="Thymidylate synthase/dCMP hydroxymethylase"/>
    <property type="match status" value="1"/>
</dbReference>
<dbReference type="EMBL" id="JH430753">
    <property type="status" value="NOT_ANNOTATED_CDS"/>
    <property type="molecule type" value="Genomic_DNA"/>
</dbReference>
<evidence type="ECO:0000256" key="7">
    <source>
        <dbReference type="ARBA" id="ARBA00022727"/>
    </source>
</evidence>
<organism evidence="11 12">
    <name type="scientific">Strigamia maritima</name>
    <name type="common">European centipede</name>
    <name type="synonym">Geophilus maritimus</name>
    <dbReference type="NCBI Taxonomy" id="126957"/>
    <lineage>
        <taxon>Eukaryota</taxon>
        <taxon>Metazoa</taxon>
        <taxon>Ecdysozoa</taxon>
        <taxon>Arthropoda</taxon>
        <taxon>Myriapoda</taxon>
        <taxon>Chilopoda</taxon>
        <taxon>Pleurostigmophora</taxon>
        <taxon>Geophilomorpha</taxon>
        <taxon>Linotaeniidae</taxon>
        <taxon>Strigamia</taxon>
    </lineage>
</organism>
<proteinExistence type="inferred from homology"/>
<dbReference type="STRING" id="126957.T1IL89"/>
<accession>T1IL89</accession>
<evidence type="ECO:0000256" key="9">
    <source>
        <dbReference type="PROSITE-ProRule" id="PRU10016"/>
    </source>
</evidence>